<sequence length="240" mass="27827">MGKTKSEKASTTGTSCGERYCLKKGDKSELIREINIRLAGFGGNVPTDEFTDRTEKMIKQFQRDYMKVPETGKVCGNVLRAIDDFQSKYTIHFDDTKCKCGKCKGFGDQSNKGKYAKPQHIEAYHKYEYPGIHRSLLWALKSVMFYTTNTEKELNYTVKCIFSGYRCRFDNLINNRNSTNHMGKALDVHFNKNGKRTQKVKDLEEIREKIFNKYLGAKWDWKNDQDNIFNLESTRQGAKT</sequence>
<dbReference type="SUPFAM" id="SSF47090">
    <property type="entry name" value="PGBD-like"/>
    <property type="match status" value="1"/>
</dbReference>
<accession>A0A2N9P9E3</accession>
<protein>
    <recommendedName>
        <fullName evidence="3">Peptidoglycan binding-like domain-containing protein</fullName>
    </recommendedName>
</protein>
<name>A0A2N9P9E3_9FLAO</name>
<reference evidence="1 2" key="1">
    <citation type="submission" date="2018-02" db="EMBL/GenBank/DDBJ databases">
        <authorList>
            <person name="Cohen D.B."/>
            <person name="Kent A.D."/>
        </authorList>
    </citation>
    <scope>NUCLEOTIDE SEQUENCE [LARGE SCALE GENOMIC DNA]</scope>
    <source>
        <strain evidence="1">CIP109753</strain>
    </source>
</reference>
<gene>
    <name evidence="1" type="ORF">FLACOL_00942</name>
</gene>
<dbReference type="EMBL" id="OLKH01000074">
    <property type="protein sequence ID" value="SPE76953.1"/>
    <property type="molecule type" value="Genomic_DNA"/>
</dbReference>
<proteinExistence type="predicted"/>
<dbReference type="InterPro" id="IPR036365">
    <property type="entry name" value="PGBD-like_sf"/>
</dbReference>
<dbReference type="Proteomes" id="UP000238180">
    <property type="component" value="Unassembled WGS sequence"/>
</dbReference>
<evidence type="ECO:0000313" key="1">
    <source>
        <dbReference type="EMBL" id="SPE76953.1"/>
    </source>
</evidence>
<dbReference type="InterPro" id="IPR036366">
    <property type="entry name" value="PGBDSf"/>
</dbReference>
<evidence type="ECO:0000313" key="2">
    <source>
        <dbReference type="Proteomes" id="UP000238180"/>
    </source>
</evidence>
<dbReference type="AlphaFoldDB" id="A0A2N9P9E3"/>
<organism evidence="1 2">
    <name type="scientific">Flavobacterium columnare</name>
    <dbReference type="NCBI Taxonomy" id="996"/>
    <lineage>
        <taxon>Bacteria</taxon>
        <taxon>Pseudomonadati</taxon>
        <taxon>Bacteroidota</taxon>
        <taxon>Flavobacteriia</taxon>
        <taxon>Flavobacteriales</taxon>
        <taxon>Flavobacteriaceae</taxon>
        <taxon>Flavobacterium</taxon>
    </lineage>
</organism>
<evidence type="ECO:0008006" key="3">
    <source>
        <dbReference type="Google" id="ProtNLM"/>
    </source>
</evidence>
<dbReference type="RefSeq" id="WP_105195767.1">
    <property type="nucleotide sequence ID" value="NZ_OLKH01000074.1"/>
</dbReference>
<dbReference type="Gene3D" id="1.10.101.10">
    <property type="entry name" value="PGBD-like superfamily/PGBD"/>
    <property type="match status" value="1"/>
</dbReference>